<evidence type="ECO:0000313" key="5">
    <source>
        <dbReference type="Proteomes" id="UP000325529"/>
    </source>
</evidence>
<evidence type="ECO:0000256" key="1">
    <source>
        <dbReference type="SAM" id="MobiDB-lite"/>
    </source>
</evidence>
<feature type="region of interest" description="Disordered" evidence="1">
    <location>
        <begin position="266"/>
        <end position="366"/>
    </location>
</feature>
<keyword evidence="2" id="KW-1133">Transmembrane helix</keyword>
<keyword evidence="2" id="KW-0472">Membrane</keyword>
<evidence type="ECO:0000256" key="2">
    <source>
        <dbReference type="SAM" id="Phobius"/>
    </source>
</evidence>
<keyword evidence="2" id="KW-0812">Transmembrane</keyword>
<feature type="compositionally biased region" description="Low complexity" evidence="1">
    <location>
        <begin position="298"/>
        <end position="308"/>
    </location>
</feature>
<dbReference type="EMBL" id="CP023699">
    <property type="protein sequence ID" value="QEU90930.1"/>
    <property type="molecule type" value="Genomic_DNA"/>
</dbReference>
<evidence type="ECO:0000256" key="3">
    <source>
        <dbReference type="SAM" id="SignalP"/>
    </source>
</evidence>
<feature type="compositionally biased region" description="Pro residues" evidence="1">
    <location>
        <begin position="339"/>
        <end position="360"/>
    </location>
</feature>
<feature type="region of interest" description="Disordered" evidence="1">
    <location>
        <begin position="198"/>
        <end position="230"/>
    </location>
</feature>
<evidence type="ECO:0008006" key="6">
    <source>
        <dbReference type="Google" id="ProtNLM"/>
    </source>
</evidence>
<sequence length="404" mass="42086">MIGPRNGKATRWLLMGLLLGVASWSATEPSAADGPSSDGLVLQVTVNTRPGLGAQHPGIRTGASVLASYRLVNRGSADLHDLRIQDPVMPGARVRCPGGRDKVPLLTGLRVVRCTATGVAQPGARAGVARAVGWQPYLRARVVATARSGYAGVGAALALREDVRVLGPDRARIRYTVTNTGNRSVRGARLMDPVVRQNRPDCGGGRSEVPPLAPRGTATCTAEVRRPPGSYVSQGRVEGTDRLRTIDAGGGWTPPLQLTARASARFELPGRVARTPPRRRPPGDAPTPPEQPPRKVAPPDAVPQAVAPIVPPPPPPPPPGIVAPGVPEPGEAEARPNAVAPPPPVGLPPARPQPPTPPEQPTRSLLSRFVRADHTPTGLGVGTALFLILLPAAVAAAVLGSRRR</sequence>
<dbReference type="Proteomes" id="UP000325529">
    <property type="component" value="Chromosome"/>
</dbReference>
<dbReference type="AlphaFoldDB" id="A0A5J6G5J5"/>
<feature type="signal peptide" evidence="3">
    <location>
        <begin position="1"/>
        <end position="26"/>
    </location>
</feature>
<feature type="transmembrane region" description="Helical" evidence="2">
    <location>
        <begin position="378"/>
        <end position="399"/>
    </location>
</feature>
<feature type="compositionally biased region" description="Pro residues" evidence="1">
    <location>
        <begin position="309"/>
        <end position="321"/>
    </location>
</feature>
<dbReference type="KEGG" id="ska:CP970_08580"/>
<name>A0A5J6G5J5_STRKN</name>
<protein>
    <recommendedName>
        <fullName evidence="6">DUF11 domain-containing protein</fullName>
    </recommendedName>
</protein>
<evidence type="ECO:0000313" key="4">
    <source>
        <dbReference type="EMBL" id="QEU90930.1"/>
    </source>
</evidence>
<dbReference type="RefSeq" id="WP_150493115.1">
    <property type="nucleotide sequence ID" value="NZ_CP023699.1"/>
</dbReference>
<keyword evidence="3" id="KW-0732">Signal</keyword>
<reference evidence="4 5" key="1">
    <citation type="submission" date="2017-09" db="EMBL/GenBank/DDBJ databases">
        <authorList>
            <person name="Lee N."/>
            <person name="Cho B.-K."/>
        </authorList>
    </citation>
    <scope>NUCLEOTIDE SEQUENCE [LARGE SCALE GENOMIC DNA]</scope>
    <source>
        <strain evidence="4 5">ATCC 12853</strain>
    </source>
</reference>
<gene>
    <name evidence="4" type="ORF">CP970_08580</name>
</gene>
<proteinExistence type="predicted"/>
<keyword evidence="5" id="KW-1185">Reference proteome</keyword>
<accession>A0A5J6G5J5</accession>
<organism evidence="4 5">
    <name type="scientific">Streptomyces kanamyceticus</name>
    <dbReference type="NCBI Taxonomy" id="1967"/>
    <lineage>
        <taxon>Bacteria</taxon>
        <taxon>Bacillati</taxon>
        <taxon>Actinomycetota</taxon>
        <taxon>Actinomycetes</taxon>
        <taxon>Kitasatosporales</taxon>
        <taxon>Streptomycetaceae</taxon>
        <taxon>Streptomyces</taxon>
    </lineage>
</organism>
<feature type="chain" id="PRO_5038619592" description="DUF11 domain-containing protein" evidence="3">
    <location>
        <begin position="27"/>
        <end position="404"/>
    </location>
</feature>